<evidence type="ECO:0000313" key="10">
    <source>
        <dbReference type="EMBL" id="AZS36003.1"/>
    </source>
</evidence>
<organism evidence="10 11">
    <name type="scientific">Microbacterium lemovicicum</name>
    <dbReference type="NCBI Taxonomy" id="1072463"/>
    <lineage>
        <taxon>Bacteria</taxon>
        <taxon>Bacillati</taxon>
        <taxon>Actinomycetota</taxon>
        <taxon>Actinomycetes</taxon>
        <taxon>Micrococcales</taxon>
        <taxon>Microbacteriaceae</taxon>
        <taxon>Microbacterium</taxon>
    </lineage>
</organism>
<dbReference type="EMBL" id="CP031423">
    <property type="protein sequence ID" value="AZS36003.1"/>
    <property type="molecule type" value="Genomic_DNA"/>
</dbReference>
<dbReference type="PANTHER" id="PTHR12677:SF59">
    <property type="entry name" value="GOLGI APPARATUS MEMBRANE PROTEIN TVP38-RELATED"/>
    <property type="match status" value="1"/>
</dbReference>
<name>A0A3Q9IWP9_9MICO</name>
<protein>
    <recommendedName>
        <fullName evidence="7">TVP38/TMEM64 family membrane protein</fullName>
    </recommendedName>
</protein>
<keyword evidence="11" id="KW-1185">Reference proteome</keyword>
<evidence type="ECO:0000256" key="1">
    <source>
        <dbReference type="ARBA" id="ARBA00004651"/>
    </source>
</evidence>
<dbReference type="Pfam" id="PF09335">
    <property type="entry name" value="VTT_dom"/>
    <property type="match status" value="1"/>
</dbReference>
<keyword evidence="4 7" id="KW-0812">Transmembrane</keyword>
<keyword evidence="6 7" id="KW-0472">Membrane</keyword>
<gene>
    <name evidence="10" type="primary">ydjZ</name>
    <name evidence="10" type="ORF">CVS47_00601</name>
</gene>
<dbReference type="Proteomes" id="UP000276888">
    <property type="component" value="Chromosome"/>
</dbReference>
<evidence type="ECO:0000256" key="5">
    <source>
        <dbReference type="ARBA" id="ARBA00022989"/>
    </source>
</evidence>
<feature type="transmembrane region" description="Helical" evidence="7">
    <location>
        <begin position="203"/>
        <end position="224"/>
    </location>
</feature>
<feature type="region of interest" description="Disordered" evidence="8">
    <location>
        <begin position="228"/>
        <end position="247"/>
    </location>
</feature>
<dbReference type="KEGG" id="mlv:CVS47_00601"/>
<proteinExistence type="inferred from homology"/>
<dbReference type="InterPro" id="IPR015414">
    <property type="entry name" value="TMEM64"/>
</dbReference>
<evidence type="ECO:0000256" key="2">
    <source>
        <dbReference type="ARBA" id="ARBA00008640"/>
    </source>
</evidence>
<dbReference type="InterPro" id="IPR032816">
    <property type="entry name" value="VTT_dom"/>
</dbReference>
<evidence type="ECO:0000259" key="9">
    <source>
        <dbReference type="Pfam" id="PF09335"/>
    </source>
</evidence>
<dbReference type="RefSeq" id="WP_164734592.1">
    <property type="nucleotide sequence ID" value="NZ_CP031423.1"/>
</dbReference>
<evidence type="ECO:0000256" key="6">
    <source>
        <dbReference type="ARBA" id="ARBA00023136"/>
    </source>
</evidence>
<feature type="domain" description="VTT" evidence="9">
    <location>
        <begin position="79"/>
        <end position="194"/>
    </location>
</feature>
<evidence type="ECO:0000256" key="3">
    <source>
        <dbReference type="ARBA" id="ARBA00022475"/>
    </source>
</evidence>
<dbReference type="AlphaFoldDB" id="A0A3Q9IWP9"/>
<reference evidence="10 11" key="1">
    <citation type="submission" date="2018-08" db="EMBL/GenBank/DDBJ databases">
        <title>Microbacterium lemovicicum sp. nov., a bacterium isolated from a natural uranium-rich soil.</title>
        <authorList>
            <person name="ORTET P."/>
        </authorList>
    </citation>
    <scope>NUCLEOTIDE SEQUENCE [LARGE SCALE GENOMIC DNA]</scope>
    <source>
        <strain evidence="10 11">Viu22</strain>
    </source>
</reference>
<evidence type="ECO:0000256" key="7">
    <source>
        <dbReference type="RuleBase" id="RU366058"/>
    </source>
</evidence>
<feature type="transmembrane region" description="Helical" evidence="7">
    <location>
        <begin position="21"/>
        <end position="42"/>
    </location>
</feature>
<keyword evidence="3 7" id="KW-1003">Cell membrane</keyword>
<sequence length="247" mass="25294">MSEGSVTSMMRVFSGARSGRRVWLRLVLLLVFVALAAVVGVLVGPADLAQVRAWATGVGVGGAMLFVVAYAGLTLTPAPKNVLTVAAGLVWGFWPALAMVYIGALLGAAASFILGRWLGREAVERLTGGRVERVDAALARRGFLAVLGARLVPLIPFTLINYGSGLTSVRVRDYALGTAVGIIPGSVAYVALGAFGLELGPPFWIAVSVLGALALAGVIAGAVLRRRSGSRPDGGGTPDRTGEVGSA</sequence>
<dbReference type="PANTHER" id="PTHR12677">
    <property type="entry name" value="GOLGI APPARATUS MEMBRANE PROTEIN TVP38-RELATED"/>
    <property type="match status" value="1"/>
</dbReference>
<accession>A0A3Q9IWP9</accession>
<comment type="subcellular location">
    <subcellularLocation>
        <location evidence="1 7">Cell membrane</location>
        <topology evidence="1 7">Multi-pass membrane protein</topology>
    </subcellularLocation>
</comment>
<evidence type="ECO:0000313" key="11">
    <source>
        <dbReference type="Proteomes" id="UP000276888"/>
    </source>
</evidence>
<dbReference type="GO" id="GO:0005886">
    <property type="term" value="C:plasma membrane"/>
    <property type="evidence" value="ECO:0007669"/>
    <property type="project" value="UniProtKB-SubCell"/>
</dbReference>
<evidence type="ECO:0000256" key="4">
    <source>
        <dbReference type="ARBA" id="ARBA00022692"/>
    </source>
</evidence>
<feature type="transmembrane region" description="Helical" evidence="7">
    <location>
        <begin position="138"/>
        <end position="162"/>
    </location>
</feature>
<feature type="transmembrane region" description="Helical" evidence="7">
    <location>
        <begin position="174"/>
        <end position="197"/>
    </location>
</feature>
<evidence type="ECO:0000256" key="8">
    <source>
        <dbReference type="SAM" id="MobiDB-lite"/>
    </source>
</evidence>
<feature type="transmembrane region" description="Helical" evidence="7">
    <location>
        <begin position="54"/>
        <end position="73"/>
    </location>
</feature>
<keyword evidence="5 7" id="KW-1133">Transmembrane helix</keyword>
<feature type="transmembrane region" description="Helical" evidence="7">
    <location>
        <begin position="85"/>
        <end position="118"/>
    </location>
</feature>
<comment type="similarity">
    <text evidence="2 7">Belongs to the TVP38/TMEM64 family.</text>
</comment>